<evidence type="ECO:0000256" key="1">
    <source>
        <dbReference type="ARBA" id="ARBA00004141"/>
    </source>
</evidence>
<dbReference type="SMART" id="SM01417">
    <property type="entry name" value="Solute_trans_a"/>
    <property type="match status" value="1"/>
</dbReference>
<keyword evidence="2 6" id="KW-0812">Transmembrane</keyword>
<gene>
    <name evidence="7" type="ORF">RRG08_059752</name>
</gene>
<evidence type="ECO:0000256" key="4">
    <source>
        <dbReference type="ARBA" id="ARBA00023136"/>
    </source>
</evidence>
<organism evidence="7 8">
    <name type="scientific">Elysia crispata</name>
    <name type="common">lettuce slug</name>
    <dbReference type="NCBI Taxonomy" id="231223"/>
    <lineage>
        <taxon>Eukaryota</taxon>
        <taxon>Metazoa</taxon>
        <taxon>Spiralia</taxon>
        <taxon>Lophotrochozoa</taxon>
        <taxon>Mollusca</taxon>
        <taxon>Gastropoda</taxon>
        <taxon>Heterobranchia</taxon>
        <taxon>Euthyneura</taxon>
        <taxon>Panpulmonata</taxon>
        <taxon>Sacoglossa</taxon>
        <taxon>Placobranchoidea</taxon>
        <taxon>Plakobranchidae</taxon>
        <taxon>Elysia</taxon>
    </lineage>
</organism>
<reference evidence="7" key="1">
    <citation type="journal article" date="2023" name="G3 (Bethesda)">
        <title>A reference genome for the long-term kleptoplast-retaining sea slug Elysia crispata morphotype clarki.</title>
        <authorList>
            <person name="Eastman K.E."/>
            <person name="Pendleton A.L."/>
            <person name="Shaikh M.A."/>
            <person name="Suttiyut T."/>
            <person name="Ogas R."/>
            <person name="Tomko P."/>
            <person name="Gavelis G."/>
            <person name="Widhalm J.R."/>
            <person name="Wisecaver J.H."/>
        </authorList>
    </citation>
    <scope>NUCLEOTIDE SEQUENCE</scope>
    <source>
        <strain evidence="7">ECLA1</strain>
    </source>
</reference>
<feature type="transmembrane region" description="Helical" evidence="6">
    <location>
        <begin position="133"/>
        <end position="155"/>
    </location>
</feature>
<dbReference type="AlphaFoldDB" id="A0AAE1BD41"/>
<feature type="region of interest" description="Disordered" evidence="5">
    <location>
        <begin position="418"/>
        <end position="461"/>
    </location>
</feature>
<dbReference type="InterPro" id="IPR005178">
    <property type="entry name" value="Ostalpha/TMEM184C"/>
</dbReference>
<evidence type="ECO:0000313" key="8">
    <source>
        <dbReference type="Proteomes" id="UP001283361"/>
    </source>
</evidence>
<dbReference type="EMBL" id="JAWDGP010000077">
    <property type="protein sequence ID" value="KAK3803885.1"/>
    <property type="molecule type" value="Genomic_DNA"/>
</dbReference>
<dbReference type="Pfam" id="PF03619">
    <property type="entry name" value="Solute_trans_a"/>
    <property type="match status" value="1"/>
</dbReference>
<name>A0AAE1BD41_9GAST</name>
<feature type="transmembrane region" description="Helical" evidence="6">
    <location>
        <begin position="161"/>
        <end position="179"/>
    </location>
</feature>
<keyword evidence="8" id="KW-1185">Reference proteome</keyword>
<evidence type="ECO:0000256" key="5">
    <source>
        <dbReference type="SAM" id="MobiDB-lite"/>
    </source>
</evidence>
<accession>A0AAE1BD41</accession>
<comment type="caution">
    <text evidence="7">The sequence shown here is derived from an EMBL/GenBank/DDBJ whole genome shotgun (WGS) entry which is preliminary data.</text>
</comment>
<keyword evidence="3 6" id="KW-1133">Transmembrane helix</keyword>
<sequence>MQLGVTAKDRLTGENMNLCHRILTTLCLLKSESIALGIFLEFTFRWQCGTCNWHHHHHHHHHIITTITMGRDTNCSIENGDEWPRSEDFLRNLTLAEQIMVGVCSIFCFINLIVFIDNTYYVWSRNSAMKRTVFATVWMIGLTPVLSVLALLGMITPRIYIFQDMLNVICIAMVMYKFVQLLRAYARYYEQIHVSVRTKKIRFNLGPCCCCCFCLPTADINRSNAAKVRWMILQYPVISTTTSVLTMVTWLNGNYVPGEWEYDSPHPYLTAVRVTSILVAIYGLNIMVTPCLEAMRSLLIRPKFISLRLSMLLYVIQGILFDNLIRFTDLFEIRGCFSGAVMGNFYQNLVFCIEMFLLTLFNFWSYRRDLAPADERGDGHVSGSGDASDTGGRDIIKDLDMETQLGLNEIFHEGETRGPQSYQLDEITKTDKHGAKGSLENRYTDDTKGGDTNAMDSGYTNHTNVMEDEECEIKSPVIDLRL</sequence>
<feature type="transmembrane region" description="Helical" evidence="6">
    <location>
        <begin position="304"/>
        <end position="325"/>
    </location>
</feature>
<evidence type="ECO:0000256" key="6">
    <source>
        <dbReference type="SAM" id="Phobius"/>
    </source>
</evidence>
<protein>
    <submittedName>
        <fullName evidence="7">Uncharacterized protein</fullName>
    </submittedName>
</protein>
<dbReference type="Proteomes" id="UP001283361">
    <property type="component" value="Unassembled WGS sequence"/>
</dbReference>
<evidence type="ECO:0000256" key="3">
    <source>
        <dbReference type="ARBA" id="ARBA00022989"/>
    </source>
</evidence>
<feature type="transmembrane region" description="Helical" evidence="6">
    <location>
        <begin position="232"/>
        <end position="251"/>
    </location>
</feature>
<feature type="transmembrane region" description="Helical" evidence="6">
    <location>
        <begin position="271"/>
        <end position="292"/>
    </location>
</feature>
<evidence type="ECO:0000256" key="2">
    <source>
        <dbReference type="ARBA" id="ARBA00022692"/>
    </source>
</evidence>
<dbReference type="GO" id="GO:0016020">
    <property type="term" value="C:membrane"/>
    <property type="evidence" value="ECO:0007669"/>
    <property type="project" value="UniProtKB-SubCell"/>
</dbReference>
<feature type="transmembrane region" description="Helical" evidence="6">
    <location>
        <begin position="345"/>
        <end position="366"/>
    </location>
</feature>
<dbReference type="PANTHER" id="PTHR23423">
    <property type="entry name" value="ORGANIC SOLUTE TRANSPORTER-RELATED"/>
    <property type="match status" value="1"/>
</dbReference>
<keyword evidence="4 6" id="KW-0472">Membrane</keyword>
<evidence type="ECO:0000313" key="7">
    <source>
        <dbReference type="EMBL" id="KAK3803885.1"/>
    </source>
</evidence>
<proteinExistence type="predicted"/>
<comment type="subcellular location">
    <subcellularLocation>
        <location evidence="1">Membrane</location>
        <topology evidence="1">Multi-pass membrane protein</topology>
    </subcellularLocation>
</comment>
<feature type="transmembrane region" description="Helical" evidence="6">
    <location>
        <begin position="99"/>
        <end position="121"/>
    </location>
</feature>